<dbReference type="AlphaFoldDB" id="A0A6B0VQM4"/>
<evidence type="ECO:0000313" key="1">
    <source>
        <dbReference type="EMBL" id="MXV63615.1"/>
    </source>
</evidence>
<keyword evidence="2" id="KW-1185">Reference proteome</keyword>
<dbReference type="Proteomes" id="UP000434101">
    <property type="component" value="Unassembled WGS sequence"/>
</dbReference>
<name>A0A6B0VQM4_9EURY</name>
<dbReference type="RefSeq" id="WP_160066422.1">
    <property type="nucleotide sequence ID" value="NZ_WUYX01000053.1"/>
</dbReference>
<evidence type="ECO:0008006" key="3">
    <source>
        <dbReference type="Google" id="ProtNLM"/>
    </source>
</evidence>
<sequence>MASEPGFDSLSLTNQVVLLGVAELHRSDETPVQTHVLRHACTTQLEAIDTEVVGTLTEADVMRSLYRLEDEGFVEEIETDQVSPTGKGRPAYTLDVPVETVYESVDDELIEDDLDPDLELE</sequence>
<comment type="caution">
    <text evidence="1">The sequence shown here is derived from an EMBL/GenBank/DDBJ whole genome shotgun (WGS) entry which is preliminary data.</text>
</comment>
<gene>
    <name evidence="1" type="ORF">GS429_16425</name>
</gene>
<dbReference type="EMBL" id="WUYX01000053">
    <property type="protein sequence ID" value="MXV63615.1"/>
    <property type="molecule type" value="Genomic_DNA"/>
</dbReference>
<protein>
    <recommendedName>
        <fullName evidence="3">Transcriptional regulator</fullName>
    </recommendedName>
</protein>
<proteinExistence type="predicted"/>
<reference evidence="1 2" key="1">
    <citation type="submission" date="2020-01" db="EMBL/GenBank/DDBJ databases">
        <title>Natronorubrum sp. JWXQ-INN 674 isolated from Inner Mongolia Autonomous Region of China.</title>
        <authorList>
            <person name="Xue Q."/>
        </authorList>
    </citation>
    <scope>NUCLEOTIDE SEQUENCE [LARGE SCALE GENOMIC DNA]</scope>
    <source>
        <strain evidence="1 2">JWXQ-INN-674</strain>
    </source>
</reference>
<organism evidence="1 2">
    <name type="scientific">Natronorubrum halalkaliphilum</name>
    <dbReference type="NCBI Taxonomy" id="2691917"/>
    <lineage>
        <taxon>Archaea</taxon>
        <taxon>Methanobacteriati</taxon>
        <taxon>Methanobacteriota</taxon>
        <taxon>Stenosarchaea group</taxon>
        <taxon>Halobacteria</taxon>
        <taxon>Halobacteriales</taxon>
        <taxon>Natrialbaceae</taxon>
        <taxon>Natronorubrum</taxon>
    </lineage>
</organism>
<evidence type="ECO:0000313" key="2">
    <source>
        <dbReference type="Proteomes" id="UP000434101"/>
    </source>
</evidence>
<dbReference type="OrthoDB" id="217868at2157"/>
<accession>A0A6B0VQM4</accession>